<evidence type="ECO:0000256" key="3">
    <source>
        <dbReference type="SAM" id="MobiDB-lite"/>
    </source>
</evidence>
<dbReference type="GO" id="GO:0009116">
    <property type="term" value="P:nucleoside metabolic process"/>
    <property type="evidence" value="ECO:0007669"/>
    <property type="project" value="InterPro"/>
</dbReference>
<dbReference type="GO" id="GO:0003824">
    <property type="term" value="F:catalytic activity"/>
    <property type="evidence" value="ECO:0007669"/>
    <property type="project" value="InterPro"/>
</dbReference>
<evidence type="ECO:0000259" key="4">
    <source>
        <dbReference type="Pfam" id="PF01048"/>
    </source>
</evidence>
<evidence type="ECO:0000256" key="2">
    <source>
        <dbReference type="PROSITE-ProRule" id="PRU00023"/>
    </source>
</evidence>
<dbReference type="SMART" id="SM00248">
    <property type="entry name" value="ANK"/>
    <property type="match status" value="8"/>
</dbReference>
<feature type="repeat" description="ANK" evidence="2">
    <location>
        <begin position="854"/>
        <end position="886"/>
    </location>
</feature>
<feature type="domain" description="Nephrocystin 3-like N-terminal" evidence="6">
    <location>
        <begin position="383"/>
        <end position="548"/>
    </location>
</feature>
<feature type="domain" description="GPI inositol-deacylase winged helix" evidence="5">
    <location>
        <begin position="668"/>
        <end position="746"/>
    </location>
</feature>
<dbReference type="InterPro" id="IPR002110">
    <property type="entry name" value="Ankyrin_rpt"/>
</dbReference>
<evidence type="ECO:0000313" key="8">
    <source>
        <dbReference type="Proteomes" id="UP000775872"/>
    </source>
</evidence>
<dbReference type="SUPFAM" id="SSF48403">
    <property type="entry name" value="Ankyrin repeat"/>
    <property type="match status" value="1"/>
</dbReference>
<dbReference type="PROSITE" id="PS50297">
    <property type="entry name" value="ANK_REP_REGION"/>
    <property type="match status" value="3"/>
</dbReference>
<evidence type="ECO:0000313" key="7">
    <source>
        <dbReference type="EMBL" id="CAH0038071.1"/>
    </source>
</evidence>
<dbReference type="InterPro" id="IPR056884">
    <property type="entry name" value="NPHP3-like_N"/>
</dbReference>
<reference evidence="7 8" key="2">
    <citation type="submission" date="2021-10" db="EMBL/GenBank/DDBJ databases">
        <authorList>
            <person name="Piombo E."/>
        </authorList>
    </citation>
    <scope>NUCLEOTIDE SEQUENCE [LARGE SCALE GENOMIC DNA]</scope>
</reference>
<dbReference type="InterPro" id="IPR053137">
    <property type="entry name" value="NLR-like"/>
</dbReference>
<dbReference type="Proteomes" id="UP000775872">
    <property type="component" value="Unassembled WGS sequence"/>
</dbReference>
<dbReference type="InterPro" id="IPR027417">
    <property type="entry name" value="P-loop_NTPase"/>
</dbReference>
<dbReference type="Pfam" id="PF12796">
    <property type="entry name" value="Ank_2"/>
    <property type="match status" value="3"/>
</dbReference>
<protein>
    <recommendedName>
        <fullName evidence="9">Nucleoside phosphorylase domain-containing protein</fullName>
    </recommendedName>
</protein>
<gene>
    <name evidence="7" type="ORF">CSOL1703_00003198</name>
</gene>
<dbReference type="PROSITE" id="PS50088">
    <property type="entry name" value="ANK_REPEAT"/>
    <property type="match status" value="5"/>
</dbReference>
<reference evidence="8" key="1">
    <citation type="submission" date="2019-06" db="EMBL/GenBank/DDBJ databases">
        <authorList>
            <person name="Broberg M."/>
        </authorList>
    </citation>
    <scope>NUCLEOTIDE SEQUENCE [LARGE SCALE GENOMIC DNA]</scope>
</reference>
<dbReference type="InterPro" id="IPR054471">
    <property type="entry name" value="GPIID_WHD"/>
</dbReference>
<keyword evidence="1" id="KW-0677">Repeat</keyword>
<feature type="repeat" description="ANK" evidence="2">
    <location>
        <begin position="887"/>
        <end position="919"/>
    </location>
</feature>
<dbReference type="Pfam" id="PF22939">
    <property type="entry name" value="WHD_GPIID"/>
    <property type="match status" value="1"/>
</dbReference>
<dbReference type="Pfam" id="PF01048">
    <property type="entry name" value="PNP_UDP_1"/>
    <property type="match status" value="1"/>
</dbReference>
<dbReference type="InterPro" id="IPR036770">
    <property type="entry name" value="Ankyrin_rpt-contain_sf"/>
</dbReference>
<name>A0A9N9VVY4_9HYPO</name>
<dbReference type="Gene3D" id="3.40.50.1580">
    <property type="entry name" value="Nucleoside phosphorylase domain"/>
    <property type="match status" value="1"/>
</dbReference>
<keyword evidence="2" id="KW-0040">ANK repeat</keyword>
<sequence length="1180" mass="129595">MSHHSAVTSRKRDSEEESRAEHTQEKQNSHSLTLSHNDFTVGWVCGLPKEQTAARAMLDNTYPPLNKPPNDPNAYTLGSIGSHNVVIVCLPKGVIGTNSAATFVTQMTRTFPSVRIGLMVGIGGGIPPKVRLGDVVVGTPNDQYPGVVQWDFGKAEKNHFTRIGSLDRPPSVLLAALTQLESDNEMKGSKIPKYLSDLKANWPRLVAKYTWSDARRDPISELDVCARGPEDVCVHYGLIASGNQLIKDAKTRDSINQKFDGNILCFEMEAAGLINFPCITIRGICDYADSSMKIKDWEEYAAATAAAFAKELLSYVQPADLEGERSLMELLDQINDDLCITQKDVAYVKSELNRGADLDVLNWLTTVNYGATQSDYFKLWQPGTGEWFLESEEFQSWLAGTNQTLFCPGIPGSGKTIITSIAVNYANLKFNSNPEVGIAYVYCNHQRENQQDTRTLLLSILRQLTQCLPSLPKSLSKLYEAHNKKRTYPSVEEVFETLKTVTKTYEKILIFMDALDECQMSNNGVKDILDKLFDIQRIQGINIFATSRSIPHITDIFKGVTSIEVHARNEDVTRYINRRIKQLPAHIQGHRDLKQEIATGILEAVEGMFLLAQIYISLLDDKMTPNEVRSSLELFKRQRKGRDDTEKVELLYFAYGQAMERINRRLKGHKSLALNVLIWVTYAKTQLTALEVQHALATKPGKPELDLGDIPQVVDMISVCVGLVAFDKASGVVRLVHYTTQEFLKNFLCSSSWCPQAESTLGATCVSYLSFKEFETGSCHGRVQMQQRCQKYPFYKYAAKNWGYHPCDDNTGSNFIITFLQNDGQVEASGQVLLVPEAMPESNGIMNNRDEHPRNLTGLHLAAFFGITPAVASLLKSGCDPNIVDAYNRTPIWYAARKGHIASAKLLLSAGADSLLSARANSDWNRVIGSTLRPREKPETDGPLSRWLNEAPNVQELFLAISNIIDLSNAPTLVGSPEGYSIKTPLCAAVSNGCVEMVETLLSAGACPNTNNGGSPAIVQAAQNSDLEVVEILINAGAWVDIDGGRALCAAVQGGSSSIVERLLSAGADPNICHDSQLEIAASRGCLDIVESLIAAKANINGIGQASQAWALEMWWSTPLISAARKGHLKIVERLIEGGADCSVPDSFGITALQAAITAGEEQVVKRLQAARADSILVAN</sequence>
<accession>A0A9N9VVY4</accession>
<feature type="region of interest" description="Disordered" evidence="3">
    <location>
        <begin position="1"/>
        <end position="32"/>
    </location>
</feature>
<dbReference type="SUPFAM" id="SSF53167">
    <property type="entry name" value="Purine and uridine phosphorylases"/>
    <property type="match status" value="1"/>
</dbReference>
<feature type="repeat" description="ANK" evidence="2">
    <location>
        <begin position="1118"/>
        <end position="1147"/>
    </location>
</feature>
<dbReference type="Gene3D" id="3.40.50.300">
    <property type="entry name" value="P-loop containing nucleotide triphosphate hydrolases"/>
    <property type="match status" value="1"/>
</dbReference>
<evidence type="ECO:0000256" key="1">
    <source>
        <dbReference type="ARBA" id="ARBA00022737"/>
    </source>
</evidence>
<feature type="compositionally biased region" description="Basic and acidic residues" evidence="3">
    <location>
        <begin position="10"/>
        <end position="28"/>
    </location>
</feature>
<dbReference type="AlphaFoldDB" id="A0A9N9VVY4"/>
<keyword evidence="8" id="KW-1185">Reference proteome</keyword>
<dbReference type="OrthoDB" id="1577640at2759"/>
<evidence type="ECO:0000259" key="5">
    <source>
        <dbReference type="Pfam" id="PF22939"/>
    </source>
</evidence>
<dbReference type="Pfam" id="PF24883">
    <property type="entry name" value="NPHP3_N"/>
    <property type="match status" value="1"/>
</dbReference>
<comment type="caution">
    <text evidence="7">The sequence shown here is derived from an EMBL/GenBank/DDBJ whole genome shotgun (WGS) entry which is preliminary data.</text>
</comment>
<evidence type="ECO:0000259" key="6">
    <source>
        <dbReference type="Pfam" id="PF24883"/>
    </source>
</evidence>
<feature type="domain" description="Nucleoside phosphorylase" evidence="4">
    <location>
        <begin position="41"/>
        <end position="313"/>
    </location>
</feature>
<dbReference type="InterPro" id="IPR000845">
    <property type="entry name" value="Nucleoside_phosphorylase_d"/>
</dbReference>
<dbReference type="InterPro" id="IPR035994">
    <property type="entry name" value="Nucleoside_phosphorylase_sf"/>
</dbReference>
<feature type="repeat" description="ANK" evidence="2">
    <location>
        <begin position="1043"/>
        <end position="1075"/>
    </location>
</feature>
<dbReference type="PANTHER" id="PTHR46082:SF11">
    <property type="entry name" value="AAA+ ATPASE DOMAIN-CONTAINING PROTEIN-RELATED"/>
    <property type="match status" value="1"/>
</dbReference>
<dbReference type="PANTHER" id="PTHR46082">
    <property type="entry name" value="ATP/GTP-BINDING PROTEIN-RELATED"/>
    <property type="match status" value="1"/>
</dbReference>
<dbReference type="Gene3D" id="1.25.40.20">
    <property type="entry name" value="Ankyrin repeat-containing domain"/>
    <property type="match status" value="3"/>
</dbReference>
<dbReference type="EMBL" id="CABFOC020000002">
    <property type="protein sequence ID" value="CAH0038071.1"/>
    <property type="molecule type" value="Genomic_DNA"/>
</dbReference>
<evidence type="ECO:0008006" key="9">
    <source>
        <dbReference type="Google" id="ProtNLM"/>
    </source>
</evidence>
<feature type="repeat" description="ANK" evidence="2">
    <location>
        <begin position="981"/>
        <end position="1013"/>
    </location>
</feature>
<proteinExistence type="predicted"/>
<organism evidence="7 8">
    <name type="scientific">Clonostachys solani</name>
    <dbReference type="NCBI Taxonomy" id="160281"/>
    <lineage>
        <taxon>Eukaryota</taxon>
        <taxon>Fungi</taxon>
        <taxon>Dikarya</taxon>
        <taxon>Ascomycota</taxon>
        <taxon>Pezizomycotina</taxon>
        <taxon>Sordariomycetes</taxon>
        <taxon>Hypocreomycetidae</taxon>
        <taxon>Hypocreales</taxon>
        <taxon>Bionectriaceae</taxon>
        <taxon>Clonostachys</taxon>
    </lineage>
</organism>
<dbReference type="SUPFAM" id="SSF52540">
    <property type="entry name" value="P-loop containing nucleoside triphosphate hydrolases"/>
    <property type="match status" value="1"/>
</dbReference>